<dbReference type="KEGG" id="llu:AKJ09_00858"/>
<protein>
    <recommendedName>
        <fullName evidence="4">Transmembrane protein</fullName>
    </recommendedName>
</protein>
<evidence type="ECO:0000313" key="2">
    <source>
        <dbReference type="EMBL" id="AKU94194.1"/>
    </source>
</evidence>
<accession>A0A0K1PM64</accession>
<evidence type="ECO:0000256" key="1">
    <source>
        <dbReference type="SAM" id="Phobius"/>
    </source>
</evidence>
<keyword evidence="1" id="KW-0812">Transmembrane</keyword>
<evidence type="ECO:0008006" key="4">
    <source>
        <dbReference type="Google" id="ProtNLM"/>
    </source>
</evidence>
<evidence type="ECO:0000313" key="3">
    <source>
        <dbReference type="Proteomes" id="UP000064967"/>
    </source>
</evidence>
<dbReference type="EMBL" id="CP012333">
    <property type="protein sequence ID" value="AKU94194.1"/>
    <property type="molecule type" value="Genomic_DNA"/>
</dbReference>
<dbReference type="Proteomes" id="UP000064967">
    <property type="component" value="Chromosome"/>
</dbReference>
<dbReference type="AlphaFoldDB" id="A0A0K1PM64"/>
<organism evidence="2 3">
    <name type="scientific">Labilithrix luteola</name>
    <dbReference type="NCBI Taxonomy" id="1391654"/>
    <lineage>
        <taxon>Bacteria</taxon>
        <taxon>Pseudomonadati</taxon>
        <taxon>Myxococcota</taxon>
        <taxon>Polyangia</taxon>
        <taxon>Polyangiales</taxon>
        <taxon>Labilitrichaceae</taxon>
        <taxon>Labilithrix</taxon>
    </lineage>
</organism>
<reference evidence="2 3" key="1">
    <citation type="submission" date="2015-08" db="EMBL/GenBank/DDBJ databases">
        <authorList>
            <person name="Babu N.S."/>
            <person name="Beckwith C.J."/>
            <person name="Beseler K.G."/>
            <person name="Brison A."/>
            <person name="Carone J.V."/>
            <person name="Caskin T.P."/>
            <person name="Diamond M."/>
            <person name="Durham M.E."/>
            <person name="Foxe J.M."/>
            <person name="Go M."/>
            <person name="Henderson B.A."/>
            <person name="Jones I.B."/>
            <person name="McGettigan J.A."/>
            <person name="Micheletti S.J."/>
            <person name="Nasrallah M.E."/>
            <person name="Ortiz D."/>
            <person name="Piller C.R."/>
            <person name="Privatt S.R."/>
            <person name="Schneider S.L."/>
            <person name="Sharp S."/>
            <person name="Smith T.C."/>
            <person name="Stanton J.D."/>
            <person name="Ullery H.E."/>
            <person name="Wilson R.J."/>
            <person name="Serrano M.G."/>
            <person name="Buck G."/>
            <person name="Lee V."/>
            <person name="Wang Y."/>
            <person name="Carvalho R."/>
            <person name="Voegtly L."/>
            <person name="Shi R."/>
            <person name="Duckworth R."/>
            <person name="Johnson A."/>
            <person name="Loviza R."/>
            <person name="Walstead R."/>
            <person name="Shah Z."/>
            <person name="Kiflezghi M."/>
            <person name="Wade K."/>
            <person name="Ball S.L."/>
            <person name="Bradley K.W."/>
            <person name="Asai D.J."/>
            <person name="Bowman C.A."/>
            <person name="Russell D.A."/>
            <person name="Pope W.H."/>
            <person name="Jacobs-Sera D."/>
            <person name="Hendrix R.W."/>
            <person name="Hatfull G.F."/>
        </authorList>
    </citation>
    <scope>NUCLEOTIDE SEQUENCE [LARGE SCALE GENOMIC DNA]</scope>
    <source>
        <strain evidence="2 3">DSM 27648</strain>
    </source>
</reference>
<keyword evidence="3" id="KW-1185">Reference proteome</keyword>
<sequence>MHHALTSAPYRRGNVKLRSIISVGLVVSMLASLLPRTAHAQEVEAASSSEVKIAESPPDVLALTSKVFASQTADAIARGPISMIHGTPNMIPVRLSRGAKTAIIVGAIVGGVLILAGVLVLSKPGKHI</sequence>
<keyword evidence="1" id="KW-0472">Membrane</keyword>
<gene>
    <name evidence="2" type="ORF">AKJ09_00858</name>
</gene>
<proteinExistence type="predicted"/>
<keyword evidence="1" id="KW-1133">Transmembrane helix</keyword>
<name>A0A0K1PM64_9BACT</name>
<feature type="transmembrane region" description="Helical" evidence="1">
    <location>
        <begin position="102"/>
        <end position="121"/>
    </location>
</feature>